<dbReference type="Proteomes" id="UP001230188">
    <property type="component" value="Unassembled WGS sequence"/>
</dbReference>
<accession>A0AAD7XQ98</accession>
<dbReference type="GO" id="GO:0004062">
    <property type="term" value="F:aryl sulfotransferase activity"/>
    <property type="evidence" value="ECO:0007669"/>
    <property type="project" value="InterPro"/>
</dbReference>
<dbReference type="AlphaFoldDB" id="A0AAD7XQ98"/>
<comment type="caution">
    <text evidence="2">The sequence shown here is derived from an EMBL/GenBank/DDBJ whole genome shotgun (WGS) entry which is preliminary data.</text>
</comment>
<evidence type="ECO:0000313" key="2">
    <source>
        <dbReference type="EMBL" id="KAJ8610607.1"/>
    </source>
</evidence>
<dbReference type="EMBL" id="JAQMWT010000099">
    <property type="protein sequence ID" value="KAJ8610607.1"/>
    <property type="molecule type" value="Genomic_DNA"/>
</dbReference>
<dbReference type="PANTHER" id="PTHR35340:SF5">
    <property type="entry name" value="ASST-DOMAIN-CONTAINING PROTEIN"/>
    <property type="match status" value="1"/>
</dbReference>
<feature type="region of interest" description="Disordered" evidence="1">
    <location>
        <begin position="1"/>
        <end position="25"/>
    </location>
</feature>
<evidence type="ECO:0000313" key="3">
    <source>
        <dbReference type="Proteomes" id="UP001230188"/>
    </source>
</evidence>
<sequence>MVSSAAIKSDDDDDDVGDVEAKTASSSSEMVSYTLTLEDFLEQSQVKAYIHSQNVDPTDVEALLEYLPKTVEIDAFPDRVRGRIGDAAQEGYVAFCLYYGAIASYLIVLSLNGTIARMVPTYEVAPLLHFDSIKPRDATSFVITGNIDLTEEGPIYAWDWVSNEFTLLSDAMNSHDAQWSTRLDSPSFWSPTLDGFGFARIGAFTGEVLEEYMLNEITMDINHIQLIENNTMAILSSRLTNSIVKYDIVKREAAWVCGGPHGGFDLYDKEGQKYPPGASLWFGQHNAEYYGNDLYFMFDNMYGANETKPSRGLVVEIDADRRVAREVWEYRFAKLPSGYSPMFGDNDRLPSGNMLMSWWPQILTSNETADIDAFIVELTPEKEFAWHLRVRGHGCAEFPCLRSSFLGWKTYAVERFYTAPLVYDVSCAPSVTFVTQNSIKQNDAYPGFYELRADTTTAPLASGHFDWKPHWAPTLVVSSFRGIHLSSVVISVTNQFGQSTTVTATCDHFNADFAPPAAAAAAAAESGGGGGDGNKSDNDS</sequence>
<reference evidence="2" key="1">
    <citation type="submission" date="2023-01" db="EMBL/GenBank/DDBJ databases">
        <title>Metagenome sequencing of chrysophaentin producing Chrysophaeum taylorii.</title>
        <authorList>
            <person name="Davison J."/>
            <person name="Bewley C."/>
        </authorList>
    </citation>
    <scope>NUCLEOTIDE SEQUENCE</scope>
    <source>
        <strain evidence="2">NIES-1699</strain>
    </source>
</reference>
<dbReference type="InterPro" id="IPR053143">
    <property type="entry name" value="Arylsulfate_ST"/>
</dbReference>
<dbReference type="Pfam" id="PF05935">
    <property type="entry name" value="Arylsulfotrans"/>
    <property type="match status" value="1"/>
</dbReference>
<gene>
    <name evidence="2" type="ORF">CTAYLR_007150</name>
</gene>
<proteinExistence type="predicted"/>
<keyword evidence="3" id="KW-1185">Reference proteome</keyword>
<dbReference type="InterPro" id="IPR010262">
    <property type="entry name" value="Arylsulfotransferase_bact"/>
</dbReference>
<dbReference type="PANTHER" id="PTHR35340">
    <property type="entry name" value="PQQ ENZYME REPEAT PROTEIN-RELATED"/>
    <property type="match status" value="1"/>
</dbReference>
<organism evidence="2 3">
    <name type="scientific">Chrysophaeum taylorii</name>
    <dbReference type="NCBI Taxonomy" id="2483200"/>
    <lineage>
        <taxon>Eukaryota</taxon>
        <taxon>Sar</taxon>
        <taxon>Stramenopiles</taxon>
        <taxon>Ochrophyta</taxon>
        <taxon>Pelagophyceae</taxon>
        <taxon>Pelagomonadales</taxon>
        <taxon>Pelagomonadaceae</taxon>
        <taxon>Chrysophaeum</taxon>
    </lineage>
</organism>
<name>A0AAD7XQ98_9STRA</name>
<feature type="region of interest" description="Disordered" evidence="1">
    <location>
        <begin position="520"/>
        <end position="540"/>
    </location>
</feature>
<evidence type="ECO:0000256" key="1">
    <source>
        <dbReference type="SAM" id="MobiDB-lite"/>
    </source>
</evidence>
<protein>
    <submittedName>
        <fullName evidence="2">Uncharacterized protein</fullName>
    </submittedName>
</protein>